<accession>A0A9P6HY47</accession>
<evidence type="ECO:0000256" key="1">
    <source>
        <dbReference type="ARBA" id="ARBA00022669"/>
    </source>
</evidence>
<dbReference type="InterPro" id="IPR052210">
    <property type="entry name" value="LysM1-like"/>
</dbReference>
<feature type="compositionally biased region" description="Low complexity" evidence="5">
    <location>
        <begin position="267"/>
        <end position="284"/>
    </location>
</feature>
<evidence type="ECO:0000256" key="3">
    <source>
        <dbReference type="ARBA" id="ARBA00023026"/>
    </source>
</evidence>
<evidence type="ECO:0000313" key="8">
    <source>
        <dbReference type="EMBL" id="KAF9871211.1"/>
    </source>
</evidence>
<organism evidence="8 9">
    <name type="scientific">Colletotrichum karsti</name>
    <dbReference type="NCBI Taxonomy" id="1095194"/>
    <lineage>
        <taxon>Eukaryota</taxon>
        <taxon>Fungi</taxon>
        <taxon>Dikarya</taxon>
        <taxon>Ascomycota</taxon>
        <taxon>Pezizomycotina</taxon>
        <taxon>Sordariomycetes</taxon>
        <taxon>Hypocreomycetidae</taxon>
        <taxon>Glomerellales</taxon>
        <taxon>Glomerellaceae</taxon>
        <taxon>Colletotrichum</taxon>
        <taxon>Colletotrichum boninense species complex</taxon>
    </lineage>
</organism>
<keyword evidence="9" id="KW-1185">Reference proteome</keyword>
<sequence length="569" mass="63014">MRLLKICLLWSLSTCGQDGPVAPGTATDCTFYDTAYDNTYTCSVFEDSWGLSHADFVDYNPSVKADCSGIKVGNSYCVEVNYGLPRPTTKPAPSSTTTTLKPTETGPVKPSPTQEGLIKTCTKFYRAVSGDDCNKITTAQGNVFTLAEFVSWNPAVKSDCSGLWADTYYCVGIPGTPTKASTTEAAATSKTSTKPAGPTPTQDKIASNCQRYHLAKSGDSCQKIVDQYGTFTLAQFYSWNPAVGSSCSGLWVGYYYCIGIPGTPTKKPTSTTTKKPPANTCNPAAPTPTQPKPICGCKKWHKVSNGNTCDTIIKQYKITKANFNKWNPDKLPALHTLVVTESFFGGVPEEAFEPFENTLETLAWMGAAGDPGCQQPIRRLKNLKHLKVDNIEHLMSKEFELSVPGNLACIMETIELALNNMSGRDHDFWDFGAFRSESELRFLERLLTALERICRYSCAMLRVIDIRCYPPKHLIDLEDEDYERWNRAREMLDASRLRLENMGVKLLHDEIEIPVDQSASESEDDDEESMDEQYGAVTNAWGNWRPYQGTGHTLGENEPGVNDERDPYV</sequence>
<dbReference type="PROSITE" id="PS51782">
    <property type="entry name" value="LYSM"/>
    <property type="match status" value="3"/>
</dbReference>
<feature type="domain" description="LysM" evidence="7">
    <location>
        <begin position="211"/>
        <end position="258"/>
    </location>
</feature>
<feature type="chain" id="PRO_5040487731" description="LysM domain-containing protein" evidence="6">
    <location>
        <begin position="17"/>
        <end position="569"/>
    </location>
</feature>
<dbReference type="AlphaFoldDB" id="A0A9P6HY47"/>
<comment type="caution">
    <text evidence="8">The sequence shown here is derived from an EMBL/GenBank/DDBJ whole genome shotgun (WGS) entry which is preliminary data.</text>
</comment>
<evidence type="ECO:0000256" key="4">
    <source>
        <dbReference type="ARBA" id="ARBA00044955"/>
    </source>
</evidence>
<feature type="domain" description="LysM" evidence="7">
    <location>
        <begin position="123"/>
        <end position="171"/>
    </location>
</feature>
<feature type="region of interest" description="Disordered" evidence="5">
    <location>
        <begin position="514"/>
        <end position="535"/>
    </location>
</feature>
<feature type="compositionally biased region" description="Low complexity" evidence="5">
    <location>
        <begin position="182"/>
        <end position="196"/>
    </location>
</feature>
<evidence type="ECO:0000256" key="2">
    <source>
        <dbReference type="ARBA" id="ARBA00022729"/>
    </source>
</evidence>
<dbReference type="SMART" id="SM00257">
    <property type="entry name" value="LysM"/>
    <property type="match status" value="3"/>
</dbReference>
<name>A0A9P6HY47_9PEZI</name>
<dbReference type="Proteomes" id="UP000781932">
    <property type="component" value="Unassembled WGS sequence"/>
</dbReference>
<dbReference type="InterPro" id="IPR018392">
    <property type="entry name" value="LysM"/>
</dbReference>
<dbReference type="GeneID" id="62167168"/>
<gene>
    <name evidence="8" type="ORF">CkaCkLH20_11380</name>
</gene>
<feature type="region of interest" description="Disordered" evidence="5">
    <location>
        <begin position="548"/>
        <end position="569"/>
    </location>
</feature>
<proteinExistence type="inferred from homology"/>
<feature type="region of interest" description="Disordered" evidence="5">
    <location>
        <begin position="182"/>
        <end position="202"/>
    </location>
</feature>
<evidence type="ECO:0000256" key="5">
    <source>
        <dbReference type="SAM" id="MobiDB-lite"/>
    </source>
</evidence>
<protein>
    <recommendedName>
        <fullName evidence="7">LysM domain-containing protein</fullName>
    </recommendedName>
</protein>
<evidence type="ECO:0000256" key="6">
    <source>
        <dbReference type="SAM" id="SignalP"/>
    </source>
</evidence>
<dbReference type="RefSeq" id="XP_038740672.1">
    <property type="nucleotide sequence ID" value="XM_038894094.1"/>
</dbReference>
<dbReference type="Gene3D" id="3.10.350.10">
    <property type="entry name" value="LysM domain"/>
    <property type="match status" value="4"/>
</dbReference>
<evidence type="ECO:0000259" key="7">
    <source>
        <dbReference type="PROSITE" id="PS51782"/>
    </source>
</evidence>
<keyword evidence="3" id="KW-0843">Virulence</keyword>
<keyword evidence="2 6" id="KW-0732">Signal</keyword>
<dbReference type="EMBL" id="JAATWM020000047">
    <property type="protein sequence ID" value="KAF9871211.1"/>
    <property type="molecule type" value="Genomic_DNA"/>
</dbReference>
<feature type="signal peptide" evidence="6">
    <location>
        <begin position="1"/>
        <end position="16"/>
    </location>
</feature>
<dbReference type="InterPro" id="IPR036779">
    <property type="entry name" value="LysM_dom_sf"/>
</dbReference>
<comment type="similarity">
    <text evidence="4">Belongs to the secreted LysM effector family.</text>
</comment>
<keyword evidence="1" id="KW-0147">Chitin-binding</keyword>
<dbReference type="GO" id="GO:0008061">
    <property type="term" value="F:chitin binding"/>
    <property type="evidence" value="ECO:0007669"/>
    <property type="project" value="UniProtKB-KW"/>
</dbReference>
<dbReference type="SUPFAM" id="SSF54106">
    <property type="entry name" value="LysM domain"/>
    <property type="match status" value="1"/>
</dbReference>
<dbReference type="PANTHER" id="PTHR34997">
    <property type="entry name" value="AM15"/>
    <property type="match status" value="1"/>
</dbReference>
<feature type="domain" description="LysM" evidence="7">
    <location>
        <begin position="299"/>
        <end position="345"/>
    </location>
</feature>
<feature type="compositionally biased region" description="Low complexity" evidence="5">
    <location>
        <begin position="88"/>
        <end position="107"/>
    </location>
</feature>
<reference evidence="8" key="2">
    <citation type="submission" date="2020-11" db="EMBL/GenBank/DDBJ databases">
        <title>Whole genome sequencing of Colletotrichum sp.</title>
        <authorList>
            <person name="Li H."/>
        </authorList>
    </citation>
    <scope>NUCLEOTIDE SEQUENCE</scope>
    <source>
        <strain evidence="8">CkLH20</strain>
    </source>
</reference>
<feature type="compositionally biased region" description="Acidic residues" evidence="5">
    <location>
        <begin position="521"/>
        <end position="531"/>
    </location>
</feature>
<feature type="region of interest" description="Disordered" evidence="5">
    <location>
        <begin position="88"/>
        <end position="114"/>
    </location>
</feature>
<dbReference type="CDD" id="cd00118">
    <property type="entry name" value="LysM"/>
    <property type="match status" value="2"/>
</dbReference>
<reference evidence="8" key="1">
    <citation type="submission" date="2020-03" db="EMBL/GenBank/DDBJ databases">
        <authorList>
            <person name="He L."/>
        </authorList>
    </citation>
    <scope>NUCLEOTIDE SEQUENCE</scope>
    <source>
        <strain evidence="8">CkLH20</strain>
    </source>
</reference>
<feature type="region of interest" description="Disordered" evidence="5">
    <location>
        <begin position="267"/>
        <end position="287"/>
    </location>
</feature>
<dbReference type="OrthoDB" id="2281372at2759"/>
<evidence type="ECO:0000313" key="9">
    <source>
        <dbReference type="Proteomes" id="UP000781932"/>
    </source>
</evidence>
<dbReference type="PANTHER" id="PTHR34997:SF2">
    <property type="entry name" value="LYSM DOMAIN-CONTAINING PROTEIN-RELATED"/>
    <property type="match status" value="1"/>
</dbReference>